<dbReference type="PROSITE" id="PS51233">
    <property type="entry name" value="VWFD"/>
    <property type="match status" value="1"/>
</dbReference>
<dbReference type="InterPro" id="IPR001846">
    <property type="entry name" value="VWF_type-D"/>
</dbReference>
<dbReference type="Proteomes" id="UP000292564">
    <property type="component" value="Unassembled WGS sequence"/>
</dbReference>
<dbReference type="RefSeq" id="WP_130508467.1">
    <property type="nucleotide sequence ID" value="NZ_SHKY01000001.1"/>
</dbReference>
<reference evidence="4 5" key="1">
    <citation type="submission" date="2019-02" db="EMBL/GenBank/DDBJ databases">
        <title>Sequencing the genomes of 1000 actinobacteria strains.</title>
        <authorList>
            <person name="Klenk H.-P."/>
        </authorList>
    </citation>
    <scope>NUCLEOTIDE SEQUENCE [LARGE SCALE GENOMIC DNA]</scope>
    <source>
        <strain evidence="4 5">DSM 45162</strain>
    </source>
</reference>
<keyword evidence="5" id="KW-1185">Reference proteome</keyword>
<proteinExistence type="predicted"/>
<protein>
    <submittedName>
        <fullName evidence="4">von Willebrand factor type D domain-containing protein</fullName>
    </submittedName>
</protein>
<feature type="chain" id="PRO_5020304679" evidence="2">
    <location>
        <begin position="31"/>
        <end position="610"/>
    </location>
</feature>
<feature type="region of interest" description="Disordered" evidence="1">
    <location>
        <begin position="29"/>
        <end position="48"/>
    </location>
</feature>
<accession>A0A4Q7ZF78</accession>
<dbReference type="AlphaFoldDB" id="A0A4Q7ZF78"/>
<gene>
    <name evidence="4" type="ORF">EV385_1127</name>
</gene>
<evidence type="ECO:0000256" key="1">
    <source>
        <dbReference type="SAM" id="MobiDB-lite"/>
    </source>
</evidence>
<name>A0A4Q7ZF78_9ACTN</name>
<keyword evidence="2" id="KW-0732">Signal</keyword>
<dbReference type="EMBL" id="SHKY01000001">
    <property type="protein sequence ID" value="RZU49377.1"/>
    <property type="molecule type" value="Genomic_DNA"/>
</dbReference>
<evidence type="ECO:0000259" key="3">
    <source>
        <dbReference type="PROSITE" id="PS51233"/>
    </source>
</evidence>
<comment type="caution">
    <text evidence="4">The sequence shown here is derived from an EMBL/GenBank/DDBJ whole genome shotgun (WGS) entry which is preliminary data.</text>
</comment>
<sequence>MRSQNRRPTVLGVVALLTLVASTIWAPASAAQPPRPGRQDWQNSIATAPRPGRGCYTATYPRLVWRPVGCVTAPDIPQPPRRGPRPLVIGNGSDIAARVPSGFISTAIGSFDSVVNVTSESGPIGNTGPSIANAYTLQLNTNFFASTACAGSPNPGCQGWQQFVYGNDGSSGAAFIQYWLLRYNAACPAGAGWNTFSFTGDPDIYCWKNNTGGAVGVPNQPITNLGALSLSGQVSGGGDSVTLFNGATAYSRVGDNAVDAATGWDTAEFNVFGYGGNSSGGGTATFNAGAALTVRTRTIYGGTAAPLCVATGFTAEKNNLSFGTPAPAMTPPGPAVQFVEDTVGGAATNCAAATTIGDVHAHTVAGLSYDFQAVGDFELAQVGPDFEVQARHISGAPTWPNASVNQAVATRMGGTTVAVCGGPRLVVDGRDVQLREGKPLSLPSGVDITLAGGAYVVTDPDGNSVRVTPHHSPDYMDVAVGLGTWPTRVRGLLGNPDNNVQLLEASDGTVFKVPLSFDDLYYRYGDSWRVKPTDSLLAPCGTKVEESNPAKPFFAEDLEPKIRERGMSICRQAGVQDAWIGACTLDVAVLGEKAAAVYVGKPPPVLDGNR</sequence>
<evidence type="ECO:0000256" key="2">
    <source>
        <dbReference type="SAM" id="SignalP"/>
    </source>
</evidence>
<dbReference type="OrthoDB" id="574668at2"/>
<evidence type="ECO:0000313" key="4">
    <source>
        <dbReference type="EMBL" id="RZU49377.1"/>
    </source>
</evidence>
<feature type="signal peptide" evidence="2">
    <location>
        <begin position="1"/>
        <end position="30"/>
    </location>
</feature>
<organism evidence="4 5">
    <name type="scientific">Krasilnikovia cinnamomea</name>
    <dbReference type="NCBI Taxonomy" id="349313"/>
    <lineage>
        <taxon>Bacteria</taxon>
        <taxon>Bacillati</taxon>
        <taxon>Actinomycetota</taxon>
        <taxon>Actinomycetes</taxon>
        <taxon>Micromonosporales</taxon>
        <taxon>Micromonosporaceae</taxon>
        <taxon>Krasilnikovia</taxon>
    </lineage>
</organism>
<feature type="domain" description="VWFD" evidence="3">
    <location>
        <begin position="351"/>
        <end position="541"/>
    </location>
</feature>
<evidence type="ECO:0000313" key="5">
    <source>
        <dbReference type="Proteomes" id="UP000292564"/>
    </source>
</evidence>